<dbReference type="InterPro" id="IPR050833">
    <property type="entry name" value="Poly_Biosynth_Transport"/>
</dbReference>
<feature type="transmembrane region" description="Helical" evidence="6">
    <location>
        <begin position="442"/>
        <end position="458"/>
    </location>
</feature>
<comment type="caution">
    <text evidence="7">The sequence shown here is derived from an EMBL/GenBank/DDBJ whole genome shotgun (WGS) entry which is preliminary data.</text>
</comment>
<dbReference type="Proteomes" id="UP000438093">
    <property type="component" value="Unassembled WGS sequence"/>
</dbReference>
<keyword evidence="5 6" id="KW-0472">Membrane</keyword>
<dbReference type="GO" id="GO:0005886">
    <property type="term" value="C:plasma membrane"/>
    <property type="evidence" value="ECO:0007669"/>
    <property type="project" value="UniProtKB-SubCell"/>
</dbReference>
<feature type="transmembrane region" description="Helical" evidence="6">
    <location>
        <begin position="361"/>
        <end position="382"/>
    </location>
</feature>
<feature type="transmembrane region" description="Helical" evidence="6">
    <location>
        <begin position="117"/>
        <end position="136"/>
    </location>
</feature>
<evidence type="ECO:0000256" key="3">
    <source>
        <dbReference type="ARBA" id="ARBA00022692"/>
    </source>
</evidence>
<dbReference type="AlphaFoldDB" id="A0A6N7RTG7"/>
<dbReference type="PANTHER" id="PTHR30250:SF11">
    <property type="entry name" value="O-ANTIGEN TRANSPORTER-RELATED"/>
    <property type="match status" value="1"/>
</dbReference>
<gene>
    <name evidence="7" type="ORF">GJG86_16500</name>
</gene>
<feature type="transmembrane region" description="Helical" evidence="6">
    <location>
        <begin position="298"/>
        <end position="318"/>
    </location>
</feature>
<feature type="transmembrane region" description="Helical" evidence="6">
    <location>
        <begin position="223"/>
        <end position="243"/>
    </location>
</feature>
<evidence type="ECO:0000256" key="4">
    <source>
        <dbReference type="ARBA" id="ARBA00022989"/>
    </source>
</evidence>
<feature type="transmembrane region" description="Helical" evidence="6">
    <location>
        <begin position="93"/>
        <end position="111"/>
    </location>
</feature>
<feature type="transmembrane region" description="Helical" evidence="6">
    <location>
        <begin position="255"/>
        <end position="277"/>
    </location>
</feature>
<evidence type="ECO:0008006" key="9">
    <source>
        <dbReference type="Google" id="ProtNLM"/>
    </source>
</evidence>
<feature type="transmembrane region" description="Helical" evidence="6">
    <location>
        <begin position="148"/>
        <end position="169"/>
    </location>
</feature>
<keyword evidence="8" id="KW-1185">Reference proteome</keyword>
<keyword evidence="3 6" id="KW-0812">Transmembrane</keyword>
<feature type="transmembrane region" description="Helical" evidence="6">
    <location>
        <begin position="388"/>
        <end position="407"/>
    </location>
</feature>
<keyword evidence="4 6" id="KW-1133">Transmembrane helix</keyword>
<dbReference type="PANTHER" id="PTHR30250">
    <property type="entry name" value="PST FAMILY PREDICTED COLANIC ACID TRANSPORTER"/>
    <property type="match status" value="1"/>
</dbReference>
<evidence type="ECO:0000256" key="1">
    <source>
        <dbReference type="ARBA" id="ARBA00004651"/>
    </source>
</evidence>
<feature type="transmembrane region" description="Helical" evidence="6">
    <location>
        <begin position="12"/>
        <end position="35"/>
    </location>
</feature>
<dbReference type="EMBL" id="VTFY01000021">
    <property type="protein sequence ID" value="MRX84078.1"/>
    <property type="molecule type" value="Genomic_DNA"/>
</dbReference>
<comment type="subcellular location">
    <subcellularLocation>
        <location evidence="1">Cell membrane</location>
        <topology evidence="1">Multi-pass membrane protein</topology>
    </subcellularLocation>
</comment>
<proteinExistence type="predicted"/>
<evidence type="ECO:0000256" key="2">
    <source>
        <dbReference type="ARBA" id="ARBA00022475"/>
    </source>
</evidence>
<reference evidence="8" key="1">
    <citation type="submission" date="2019-08" db="EMBL/GenBank/DDBJ databases">
        <title>Arthrobacter sp. nov., isolated from plateau pika and Tibetan wild ass.</title>
        <authorList>
            <person name="Ge Y."/>
        </authorList>
    </citation>
    <scope>NUCLEOTIDE SEQUENCE [LARGE SCALE GENOMIC DNA]</scope>
    <source>
        <strain evidence="8">HF-4214</strain>
    </source>
</reference>
<sequence length="477" mass="52308">MSRVLDVKKLAGDASAAFLSQGISLIVSVATSLLVPKILGVEGFGYWQLFLFYGSYMGFCNLGLNDGVYLLYGGVSRQESDKRSLNSQMWVGILFESAVALIVAIAAILGSSDDERAFVLIAVAFYIVVYNLFGYLGYMFQAFGETRLFSRSILVSRIAFAIPLAALLVLHITDFRFYVIGQLFAQAVALAWCIWKARDVLSAGLTTPMMAVREAASSIRVGVKLLLSNLASMFVLGVLRLAVDARWGIEEFGQLSLSLSLVGFALAFISQVGMVLFPALRKARDSELRSLFHTMRDIMALATPACYLLVLPSVWLLKLWLPAYADSLGYLMWLLPICVFDSQMSILGTTYLKVLRGEKQLLFINLITVFASVSGVVIGVWLLDSVLFAIGSSVFAIVLRSVTAELVVSKKIGATGGEVILLGEILVTASYVFINALLPEPMMLPAFVAVYAVFLVFFKDRIKRFRAKLGHLFESSQ</sequence>
<accession>A0A6N7RTG7</accession>
<feature type="transmembrane region" description="Helical" evidence="6">
    <location>
        <begin position="47"/>
        <end position="72"/>
    </location>
</feature>
<feature type="transmembrane region" description="Helical" evidence="6">
    <location>
        <begin position="175"/>
        <end position="195"/>
    </location>
</feature>
<dbReference type="RefSeq" id="WP_154334935.1">
    <property type="nucleotide sequence ID" value="NZ_VTFY01000021.1"/>
</dbReference>
<feature type="transmembrane region" description="Helical" evidence="6">
    <location>
        <begin position="419"/>
        <end position="436"/>
    </location>
</feature>
<keyword evidence="2" id="KW-1003">Cell membrane</keyword>
<organism evidence="7 8">
    <name type="scientific">Eggerthella guodeyinii</name>
    <dbReference type="NCBI Taxonomy" id="2690837"/>
    <lineage>
        <taxon>Bacteria</taxon>
        <taxon>Bacillati</taxon>
        <taxon>Actinomycetota</taxon>
        <taxon>Coriobacteriia</taxon>
        <taxon>Eggerthellales</taxon>
        <taxon>Eggerthellaceae</taxon>
        <taxon>Eggerthella</taxon>
    </lineage>
</organism>
<evidence type="ECO:0000256" key="5">
    <source>
        <dbReference type="ARBA" id="ARBA00023136"/>
    </source>
</evidence>
<protein>
    <recommendedName>
        <fullName evidence="9">Polysaccharide biosynthesis protein</fullName>
    </recommendedName>
</protein>
<feature type="transmembrane region" description="Helical" evidence="6">
    <location>
        <begin position="330"/>
        <end position="349"/>
    </location>
</feature>
<evidence type="ECO:0000256" key="6">
    <source>
        <dbReference type="SAM" id="Phobius"/>
    </source>
</evidence>
<name>A0A6N7RTG7_9ACTN</name>
<evidence type="ECO:0000313" key="7">
    <source>
        <dbReference type="EMBL" id="MRX84078.1"/>
    </source>
</evidence>
<evidence type="ECO:0000313" key="8">
    <source>
        <dbReference type="Proteomes" id="UP000438093"/>
    </source>
</evidence>